<dbReference type="RefSeq" id="WP_134190570.1">
    <property type="nucleotide sequence ID" value="NZ_JBHLUW010000013.1"/>
</dbReference>
<feature type="transmembrane region" description="Helical" evidence="1">
    <location>
        <begin position="77"/>
        <end position="97"/>
    </location>
</feature>
<gene>
    <name evidence="3" type="ORF">BX592_103205</name>
</gene>
<keyword evidence="1" id="KW-0812">Transmembrane</keyword>
<dbReference type="AlphaFoldDB" id="A0A4R8LYD4"/>
<name>A0A4R8LYD4_9BURK</name>
<feature type="transmembrane region" description="Helical" evidence="1">
    <location>
        <begin position="161"/>
        <end position="182"/>
    </location>
</feature>
<protein>
    <submittedName>
        <fullName evidence="3">EamA domain-containing membrane protein RarD</fullName>
    </submittedName>
</protein>
<keyword evidence="4" id="KW-1185">Reference proteome</keyword>
<evidence type="ECO:0000256" key="1">
    <source>
        <dbReference type="SAM" id="Phobius"/>
    </source>
</evidence>
<keyword evidence="1" id="KW-1133">Transmembrane helix</keyword>
<dbReference type="Proteomes" id="UP000295509">
    <property type="component" value="Unassembled WGS sequence"/>
</dbReference>
<feature type="transmembrane region" description="Helical" evidence="1">
    <location>
        <begin position="136"/>
        <end position="155"/>
    </location>
</feature>
<comment type="caution">
    <text evidence="3">The sequence shown here is derived from an EMBL/GenBank/DDBJ whole genome shotgun (WGS) entry which is preliminary data.</text>
</comment>
<accession>A0A4R8LYD4</accession>
<organism evidence="3 4">
    <name type="scientific">Paraburkholderia rhizosphaerae</name>
    <dbReference type="NCBI Taxonomy" id="480658"/>
    <lineage>
        <taxon>Bacteria</taxon>
        <taxon>Pseudomonadati</taxon>
        <taxon>Pseudomonadota</taxon>
        <taxon>Betaproteobacteria</taxon>
        <taxon>Burkholderiales</taxon>
        <taxon>Burkholderiaceae</taxon>
        <taxon>Paraburkholderia</taxon>
    </lineage>
</organism>
<feature type="transmembrane region" description="Helical" evidence="1">
    <location>
        <begin position="194"/>
        <end position="211"/>
    </location>
</feature>
<feature type="transmembrane region" description="Helical" evidence="1">
    <location>
        <begin position="253"/>
        <end position="275"/>
    </location>
</feature>
<feature type="transmembrane region" description="Helical" evidence="1">
    <location>
        <begin position="46"/>
        <end position="65"/>
    </location>
</feature>
<evidence type="ECO:0000313" key="3">
    <source>
        <dbReference type="EMBL" id="TDY53393.1"/>
    </source>
</evidence>
<keyword evidence="1" id="KW-0472">Membrane</keyword>
<dbReference type="OrthoDB" id="9814238at2"/>
<evidence type="ECO:0000313" key="4">
    <source>
        <dbReference type="Proteomes" id="UP000295509"/>
    </source>
</evidence>
<dbReference type="InterPro" id="IPR000620">
    <property type="entry name" value="EamA_dom"/>
</dbReference>
<dbReference type="PANTHER" id="PTHR22911:SF102">
    <property type="entry name" value="MEMBRANE PROTEIN"/>
    <property type="match status" value="1"/>
</dbReference>
<dbReference type="GO" id="GO:0016020">
    <property type="term" value="C:membrane"/>
    <property type="evidence" value="ECO:0007669"/>
    <property type="project" value="InterPro"/>
</dbReference>
<dbReference type="Pfam" id="PF00892">
    <property type="entry name" value="EamA"/>
    <property type="match status" value="2"/>
</dbReference>
<proteinExistence type="predicted"/>
<feature type="domain" description="EamA" evidence="2">
    <location>
        <begin position="164"/>
        <end position="294"/>
    </location>
</feature>
<evidence type="ECO:0000259" key="2">
    <source>
        <dbReference type="Pfam" id="PF00892"/>
    </source>
</evidence>
<sequence length="319" mass="34036">MTANGMKRAAATAAADERMGQAYMFGAMVIAGTIGYFVVLSGQHPFNVVFFRCAIGMLGLAAYCWHKGFFRGLRIDCGQLLNLTLGALTLIFNWYFLFTAYGLTSIGITTVVYNVQPFLLVVAGMLIRKERPARAALFWLVVAFCGVVILAQPATAHPSPAYLLGIGSALAAAALYATTTLLTKSLATTLRPEVIAVCHMAIGTLAFIPLADFHRLPVAGHQVFAIAALGLVHTTFMYVLLYGAFKKAFTTSIAVLGFVYPLVAVIVDFLAYGKLMNGEQIFGGALILLAAMMYATGVGARGGRATGGVEIGEARRQKR</sequence>
<dbReference type="InterPro" id="IPR037185">
    <property type="entry name" value="EmrE-like"/>
</dbReference>
<dbReference type="SUPFAM" id="SSF103481">
    <property type="entry name" value="Multidrug resistance efflux transporter EmrE"/>
    <property type="match status" value="2"/>
</dbReference>
<reference evidence="3 4" key="1">
    <citation type="submission" date="2019-03" db="EMBL/GenBank/DDBJ databases">
        <title>Genomic Encyclopedia of Type Strains, Phase III (KMG-III): the genomes of soil and plant-associated and newly described type strains.</title>
        <authorList>
            <person name="Whitman W."/>
        </authorList>
    </citation>
    <scope>NUCLEOTIDE SEQUENCE [LARGE SCALE GENOMIC DNA]</scope>
    <source>
        <strain evidence="3 4">LMG 29544</strain>
    </source>
</reference>
<feature type="transmembrane region" description="Helical" evidence="1">
    <location>
        <begin position="103"/>
        <end position="127"/>
    </location>
</feature>
<feature type="transmembrane region" description="Helical" evidence="1">
    <location>
        <begin position="281"/>
        <end position="300"/>
    </location>
</feature>
<feature type="domain" description="EamA" evidence="2">
    <location>
        <begin position="19"/>
        <end position="150"/>
    </location>
</feature>
<feature type="transmembrane region" description="Helical" evidence="1">
    <location>
        <begin position="223"/>
        <end position="241"/>
    </location>
</feature>
<dbReference type="PANTHER" id="PTHR22911">
    <property type="entry name" value="ACYL-MALONYL CONDENSING ENZYME-RELATED"/>
    <property type="match status" value="1"/>
</dbReference>
<dbReference type="EMBL" id="SORE01000003">
    <property type="protein sequence ID" value="TDY53393.1"/>
    <property type="molecule type" value="Genomic_DNA"/>
</dbReference>
<feature type="transmembrane region" description="Helical" evidence="1">
    <location>
        <begin position="21"/>
        <end position="40"/>
    </location>
</feature>